<dbReference type="AlphaFoldDB" id="A0A1Y5WS91"/>
<evidence type="ECO:0000313" key="11">
    <source>
        <dbReference type="Proteomes" id="UP000192674"/>
    </source>
</evidence>
<dbReference type="OrthoDB" id="246701at2"/>
<dbReference type="PANTHER" id="PTHR11530">
    <property type="entry name" value="D-AMINO ACID OXIDASE"/>
    <property type="match status" value="1"/>
</dbReference>
<dbReference type="GO" id="GO:0003884">
    <property type="term" value="F:D-amino-acid oxidase activity"/>
    <property type="evidence" value="ECO:0007669"/>
    <property type="project" value="UniProtKB-EC"/>
</dbReference>
<reference evidence="10 11" key="1">
    <citation type="submission" date="2017-04" db="EMBL/GenBank/DDBJ databases">
        <authorList>
            <person name="Afonso C.L."/>
            <person name="Miller P.J."/>
            <person name="Scott M.A."/>
            <person name="Spackman E."/>
            <person name="Goraichik I."/>
            <person name="Dimitrov K.M."/>
            <person name="Suarez D.L."/>
            <person name="Swayne D.E."/>
        </authorList>
    </citation>
    <scope>NUCLEOTIDE SEQUENCE [LARGE SCALE GENOMIC DNA]</scope>
    <source>
        <strain evidence="10 11">DSM 43828</strain>
    </source>
</reference>
<comment type="catalytic activity">
    <reaction evidence="8">
        <text>a D-alpha-amino acid + O2 + H2O = a 2-oxocarboxylate + H2O2 + NH4(+)</text>
        <dbReference type="Rhea" id="RHEA:21816"/>
        <dbReference type="ChEBI" id="CHEBI:15377"/>
        <dbReference type="ChEBI" id="CHEBI:15379"/>
        <dbReference type="ChEBI" id="CHEBI:16240"/>
        <dbReference type="ChEBI" id="CHEBI:28938"/>
        <dbReference type="ChEBI" id="CHEBI:35179"/>
        <dbReference type="ChEBI" id="CHEBI:59871"/>
        <dbReference type="EC" id="1.4.3.3"/>
    </reaction>
    <physiologicalReaction direction="left-to-right" evidence="8">
        <dbReference type="Rhea" id="RHEA:21817"/>
    </physiologicalReaction>
</comment>
<evidence type="ECO:0000256" key="5">
    <source>
        <dbReference type="ARBA" id="ARBA00023002"/>
    </source>
</evidence>
<dbReference type="PRINTS" id="PR00420">
    <property type="entry name" value="RNGMNOXGNASE"/>
</dbReference>
<evidence type="ECO:0000256" key="6">
    <source>
        <dbReference type="ARBA" id="ARBA00039101"/>
    </source>
</evidence>
<dbReference type="Gene3D" id="3.40.50.720">
    <property type="entry name" value="NAD(P)-binding Rossmann-like Domain"/>
    <property type="match status" value="1"/>
</dbReference>
<evidence type="ECO:0000256" key="2">
    <source>
        <dbReference type="ARBA" id="ARBA00006730"/>
    </source>
</evidence>
<accession>A0A1Y5WS91</accession>
<keyword evidence="5" id="KW-0560">Oxidoreductase</keyword>
<evidence type="ECO:0000256" key="3">
    <source>
        <dbReference type="ARBA" id="ARBA00022630"/>
    </source>
</evidence>
<organism evidence="10 11">
    <name type="scientific">Kibdelosporangium aridum</name>
    <dbReference type="NCBI Taxonomy" id="2030"/>
    <lineage>
        <taxon>Bacteria</taxon>
        <taxon>Bacillati</taxon>
        <taxon>Actinomycetota</taxon>
        <taxon>Actinomycetes</taxon>
        <taxon>Pseudonocardiales</taxon>
        <taxon>Pseudonocardiaceae</taxon>
        <taxon>Kibdelosporangium</taxon>
    </lineage>
</organism>
<dbReference type="EMBL" id="FWXV01000001">
    <property type="protein sequence ID" value="SMC48540.1"/>
    <property type="molecule type" value="Genomic_DNA"/>
</dbReference>
<dbReference type="GO" id="GO:0071949">
    <property type="term" value="F:FAD binding"/>
    <property type="evidence" value="ECO:0007669"/>
    <property type="project" value="InterPro"/>
</dbReference>
<dbReference type="InterPro" id="IPR023209">
    <property type="entry name" value="DAO"/>
</dbReference>
<feature type="domain" description="FAD dependent oxidoreductase" evidence="9">
    <location>
        <begin position="7"/>
        <end position="323"/>
    </location>
</feature>
<dbReference type="SUPFAM" id="SSF54373">
    <property type="entry name" value="FAD-linked reductases, C-terminal domain"/>
    <property type="match status" value="1"/>
</dbReference>
<dbReference type="EC" id="1.4.3.3" evidence="6"/>
<dbReference type="PANTHER" id="PTHR11530:SF11">
    <property type="entry name" value="D-ASPARTATE OXIDASE"/>
    <property type="match status" value="1"/>
</dbReference>
<dbReference type="Gene3D" id="3.30.9.10">
    <property type="entry name" value="D-Amino Acid Oxidase, subunit A, domain 2"/>
    <property type="match status" value="1"/>
</dbReference>
<name>A0A1Y5WS91_KIBAR</name>
<evidence type="ECO:0000256" key="1">
    <source>
        <dbReference type="ARBA" id="ARBA00001974"/>
    </source>
</evidence>
<dbReference type="RefSeq" id="WP_160096222.1">
    <property type="nucleotide sequence ID" value="NZ_FWXV01000001.1"/>
</dbReference>
<evidence type="ECO:0000313" key="10">
    <source>
        <dbReference type="EMBL" id="SMC48540.1"/>
    </source>
</evidence>
<evidence type="ECO:0000259" key="9">
    <source>
        <dbReference type="Pfam" id="PF01266"/>
    </source>
</evidence>
<dbReference type="InterPro" id="IPR006076">
    <property type="entry name" value="FAD-dep_OxRdtase"/>
</dbReference>
<keyword evidence="3" id="KW-0285">Flavoprotein</keyword>
<evidence type="ECO:0000256" key="4">
    <source>
        <dbReference type="ARBA" id="ARBA00022827"/>
    </source>
</evidence>
<keyword evidence="11" id="KW-1185">Reference proteome</keyword>
<proteinExistence type="inferred from homology"/>
<protein>
    <recommendedName>
        <fullName evidence="7">D-amino-acid oxidase</fullName>
        <ecNumber evidence="6">1.4.3.3</ecNumber>
    </recommendedName>
</protein>
<sequence length="327" mass="34331">MTDKTQVLVVGSGISGLTSAVYLAERGHAVTVVAREPAAESTSVVAAAITGGPAFADPAVLEDEWAPGDLMVRWHRAGLTELTKLADAPGSGVRLGRGRLVSSQPGTVTPEWEAGLPGYRLCVEDERAGFPLAFEVTMPVVDMRIYLDYLIGRLRAAGGSVETGELASVADAAAQSPVVVNCTGAHARTFAGDESVFAVRGQHVIVANPGIEDFLFEFSKGPRQAVIVPHADRVVLGTTADKGEWSLEPDEEQTEHILRRSAELDKRLAGAEVLGVEVGLRAGRPTVRLEAEKVGDALVVHNYGHGGVALGLSWGCAADVAALIERS</sequence>
<evidence type="ECO:0000256" key="7">
    <source>
        <dbReference type="ARBA" id="ARBA00039751"/>
    </source>
</evidence>
<dbReference type="GO" id="GO:0005737">
    <property type="term" value="C:cytoplasm"/>
    <property type="evidence" value="ECO:0007669"/>
    <property type="project" value="TreeGrafter"/>
</dbReference>
<comment type="cofactor">
    <cofactor evidence="1">
        <name>FAD</name>
        <dbReference type="ChEBI" id="CHEBI:57692"/>
    </cofactor>
</comment>
<keyword evidence="4" id="KW-0274">FAD</keyword>
<comment type="similarity">
    <text evidence="2">Belongs to the DAMOX/DASOX family.</text>
</comment>
<dbReference type="GO" id="GO:0019478">
    <property type="term" value="P:D-amino acid catabolic process"/>
    <property type="evidence" value="ECO:0007669"/>
    <property type="project" value="TreeGrafter"/>
</dbReference>
<evidence type="ECO:0000256" key="8">
    <source>
        <dbReference type="ARBA" id="ARBA00049547"/>
    </source>
</evidence>
<dbReference type="Proteomes" id="UP000192674">
    <property type="component" value="Unassembled WGS sequence"/>
</dbReference>
<gene>
    <name evidence="10" type="ORF">SAMN05661093_00138</name>
</gene>
<dbReference type="SUPFAM" id="SSF51971">
    <property type="entry name" value="Nucleotide-binding domain"/>
    <property type="match status" value="1"/>
</dbReference>
<dbReference type="Pfam" id="PF01266">
    <property type="entry name" value="DAO"/>
    <property type="match status" value="1"/>
</dbReference>